<reference evidence="6 7" key="1">
    <citation type="journal article" date="2016" name="Proc. Natl. Acad. Sci. U.S.A.">
        <title>Comparative genomics of biotechnologically important yeasts.</title>
        <authorList>
            <person name="Riley R."/>
            <person name="Haridas S."/>
            <person name="Wolfe K.H."/>
            <person name="Lopes M.R."/>
            <person name="Hittinger C.T."/>
            <person name="Goeker M."/>
            <person name="Salamov A.A."/>
            <person name="Wisecaver J.H."/>
            <person name="Long T.M."/>
            <person name="Calvey C.H."/>
            <person name="Aerts A.L."/>
            <person name="Barry K.W."/>
            <person name="Choi C."/>
            <person name="Clum A."/>
            <person name="Coughlan A.Y."/>
            <person name="Deshpande S."/>
            <person name="Douglass A.P."/>
            <person name="Hanson S.J."/>
            <person name="Klenk H.-P."/>
            <person name="LaButti K.M."/>
            <person name="Lapidus A."/>
            <person name="Lindquist E.A."/>
            <person name="Lipzen A.M."/>
            <person name="Meier-Kolthoff J.P."/>
            <person name="Ohm R.A."/>
            <person name="Otillar R.P."/>
            <person name="Pangilinan J.L."/>
            <person name="Peng Y."/>
            <person name="Rokas A."/>
            <person name="Rosa C.A."/>
            <person name="Scheuner C."/>
            <person name="Sibirny A.A."/>
            <person name="Slot J.C."/>
            <person name="Stielow J.B."/>
            <person name="Sun H."/>
            <person name="Kurtzman C.P."/>
            <person name="Blackwell M."/>
            <person name="Grigoriev I.V."/>
            <person name="Jeffries T.W."/>
        </authorList>
    </citation>
    <scope>NUCLEOTIDE SEQUENCE [LARGE SCALE GENOMIC DNA]</scope>
    <source>
        <strain evidence="6 7">NRRL Y-11557</strain>
    </source>
</reference>
<evidence type="ECO:0000313" key="7">
    <source>
        <dbReference type="Proteomes" id="UP000094385"/>
    </source>
</evidence>
<feature type="region of interest" description="Disordered" evidence="4">
    <location>
        <begin position="1"/>
        <end position="25"/>
    </location>
</feature>
<sequence>MASTPSTPSDPAQEPQLQDGHLPDVPASHFAALDLRVGTITAASPNAKARKPAYKLAIDFGPEIGTKTSSAQITHYYKPDELVGRQIIAAVNLGNRRIAGVNSQALVLGADGNGDGVITLLSIEQAVPNGTKIS</sequence>
<evidence type="ECO:0000256" key="2">
    <source>
        <dbReference type="ARBA" id="ARBA00022884"/>
    </source>
</evidence>
<keyword evidence="2 3" id="KW-0694">RNA-binding</keyword>
<feature type="domain" description="TRNA-binding" evidence="5">
    <location>
        <begin position="29"/>
        <end position="134"/>
    </location>
</feature>
<dbReference type="CDD" id="cd02798">
    <property type="entry name" value="tRNA_bind_CsaA"/>
    <property type="match status" value="1"/>
</dbReference>
<dbReference type="NCBIfam" id="NF007495">
    <property type="entry name" value="PRK10089.1-4"/>
    <property type="match status" value="1"/>
</dbReference>
<dbReference type="SUPFAM" id="SSF50249">
    <property type="entry name" value="Nucleic acid-binding proteins"/>
    <property type="match status" value="1"/>
</dbReference>
<dbReference type="InterPro" id="IPR002547">
    <property type="entry name" value="tRNA-bd_dom"/>
</dbReference>
<dbReference type="FunFam" id="2.40.50.140:FF:000165">
    <property type="entry name" value="Chaperone CsaA"/>
    <property type="match status" value="1"/>
</dbReference>
<dbReference type="Proteomes" id="UP000094385">
    <property type="component" value="Unassembled WGS sequence"/>
</dbReference>
<protein>
    <recommendedName>
        <fullName evidence="5">tRNA-binding domain-containing protein</fullName>
    </recommendedName>
</protein>
<dbReference type="InterPro" id="IPR051270">
    <property type="entry name" value="Tyrosine-tRNA_ligase_regulator"/>
</dbReference>
<organism evidence="6 7">
    <name type="scientific">Lipomyces starkeyi NRRL Y-11557</name>
    <dbReference type="NCBI Taxonomy" id="675824"/>
    <lineage>
        <taxon>Eukaryota</taxon>
        <taxon>Fungi</taxon>
        <taxon>Dikarya</taxon>
        <taxon>Ascomycota</taxon>
        <taxon>Saccharomycotina</taxon>
        <taxon>Lipomycetes</taxon>
        <taxon>Lipomycetales</taxon>
        <taxon>Lipomycetaceae</taxon>
        <taxon>Lipomyces</taxon>
    </lineage>
</organism>
<dbReference type="PROSITE" id="PS50886">
    <property type="entry name" value="TRBD"/>
    <property type="match status" value="1"/>
</dbReference>
<dbReference type="InterPro" id="IPR008231">
    <property type="entry name" value="CsaA"/>
</dbReference>
<keyword evidence="1 3" id="KW-0820">tRNA-binding</keyword>
<dbReference type="EMBL" id="KV454297">
    <property type="protein sequence ID" value="ODQ71549.1"/>
    <property type="molecule type" value="Genomic_DNA"/>
</dbReference>
<evidence type="ECO:0000256" key="4">
    <source>
        <dbReference type="SAM" id="MobiDB-lite"/>
    </source>
</evidence>
<dbReference type="NCBIfam" id="TIGR02222">
    <property type="entry name" value="chap_CsaA"/>
    <property type="match status" value="1"/>
</dbReference>
<keyword evidence="7" id="KW-1185">Reference proteome</keyword>
<feature type="compositionally biased region" description="Polar residues" evidence="4">
    <location>
        <begin position="1"/>
        <end position="10"/>
    </location>
</feature>
<dbReference type="AlphaFoldDB" id="A0A1E3Q1H6"/>
<dbReference type="InterPro" id="IPR012340">
    <property type="entry name" value="NA-bd_OB-fold"/>
</dbReference>
<dbReference type="Pfam" id="PF01588">
    <property type="entry name" value="tRNA_bind"/>
    <property type="match status" value="1"/>
</dbReference>
<evidence type="ECO:0000313" key="6">
    <source>
        <dbReference type="EMBL" id="ODQ71549.1"/>
    </source>
</evidence>
<evidence type="ECO:0000259" key="5">
    <source>
        <dbReference type="PROSITE" id="PS50886"/>
    </source>
</evidence>
<dbReference type="OrthoDB" id="5403867at2759"/>
<dbReference type="PANTHER" id="PTHR11586">
    <property type="entry name" value="TRNA-AMINOACYLATION COFACTOR ARC1 FAMILY MEMBER"/>
    <property type="match status" value="1"/>
</dbReference>
<dbReference type="NCBIfam" id="NF007494">
    <property type="entry name" value="PRK10089.1-3"/>
    <property type="match status" value="1"/>
</dbReference>
<gene>
    <name evidence="6" type="ORF">LIPSTDRAFT_73248</name>
</gene>
<proteinExistence type="predicted"/>
<evidence type="ECO:0000256" key="1">
    <source>
        <dbReference type="ARBA" id="ARBA00022555"/>
    </source>
</evidence>
<dbReference type="PANTHER" id="PTHR11586:SF37">
    <property type="entry name" value="TRNA-BINDING DOMAIN-CONTAINING PROTEIN"/>
    <property type="match status" value="1"/>
</dbReference>
<dbReference type="Gene3D" id="2.40.50.140">
    <property type="entry name" value="Nucleic acid-binding proteins"/>
    <property type="match status" value="1"/>
</dbReference>
<evidence type="ECO:0000256" key="3">
    <source>
        <dbReference type="PROSITE-ProRule" id="PRU00209"/>
    </source>
</evidence>
<dbReference type="STRING" id="675824.A0A1E3Q1H6"/>
<accession>A0A1E3Q1H6</accession>
<name>A0A1E3Q1H6_LIPST</name>
<dbReference type="GO" id="GO:0000049">
    <property type="term" value="F:tRNA binding"/>
    <property type="evidence" value="ECO:0007669"/>
    <property type="project" value="UniProtKB-UniRule"/>
</dbReference>